<accession>A0A2M9G0Y4</accession>
<sequence length="83" mass="8705">MTDPGTAEAVTIRLQSTITCPACGARAVETMPEDACIWFRECPACGDLHRPAPGDCCVYCSHGDTPCPPVQRGNGCCASSTRS</sequence>
<evidence type="ECO:0000313" key="1">
    <source>
        <dbReference type="EMBL" id="PJK29377.1"/>
    </source>
</evidence>
<dbReference type="EMBL" id="PHIG01000033">
    <property type="protein sequence ID" value="PJK29377.1"/>
    <property type="molecule type" value="Genomic_DNA"/>
</dbReference>
<dbReference type="RefSeq" id="WP_125182695.1">
    <property type="nucleotide sequence ID" value="NZ_PHIG01000033.1"/>
</dbReference>
<dbReference type="NCBIfam" id="NF041374">
    <property type="entry name" value="GDCCVxC"/>
    <property type="match status" value="1"/>
</dbReference>
<gene>
    <name evidence="1" type="ORF">CVT23_12310</name>
</gene>
<dbReference type="AlphaFoldDB" id="A0A2M9G0Y4"/>
<evidence type="ECO:0000313" key="2">
    <source>
        <dbReference type="Proteomes" id="UP000229498"/>
    </source>
</evidence>
<proteinExistence type="predicted"/>
<dbReference type="InterPro" id="IPR047677">
    <property type="entry name" value="GDCCVxC"/>
</dbReference>
<protein>
    <submittedName>
        <fullName evidence="1">Uncharacterized protein</fullName>
    </submittedName>
</protein>
<reference evidence="1 2" key="1">
    <citation type="submission" date="2017-11" db="EMBL/GenBank/DDBJ databases">
        <title>Draft genome sequence of Rhizobiales bacterium SY3-13.</title>
        <authorList>
            <person name="Sun C."/>
        </authorList>
    </citation>
    <scope>NUCLEOTIDE SEQUENCE [LARGE SCALE GENOMIC DNA]</scope>
    <source>
        <strain evidence="1 2">SY3-13</strain>
    </source>
</reference>
<organism evidence="1 2">
    <name type="scientific">Minwuia thermotolerans</name>
    <dbReference type="NCBI Taxonomy" id="2056226"/>
    <lineage>
        <taxon>Bacteria</taxon>
        <taxon>Pseudomonadati</taxon>
        <taxon>Pseudomonadota</taxon>
        <taxon>Alphaproteobacteria</taxon>
        <taxon>Minwuiales</taxon>
        <taxon>Minwuiaceae</taxon>
        <taxon>Minwuia</taxon>
    </lineage>
</organism>
<comment type="caution">
    <text evidence="1">The sequence shown here is derived from an EMBL/GenBank/DDBJ whole genome shotgun (WGS) entry which is preliminary data.</text>
</comment>
<keyword evidence="2" id="KW-1185">Reference proteome</keyword>
<name>A0A2M9G0Y4_9PROT</name>
<dbReference type="Proteomes" id="UP000229498">
    <property type="component" value="Unassembled WGS sequence"/>
</dbReference>
<dbReference type="OrthoDB" id="332228at2"/>